<keyword evidence="10 13" id="KW-0472">Membrane</keyword>
<feature type="transmembrane region" description="Helical" evidence="13">
    <location>
        <begin position="48"/>
        <end position="66"/>
    </location>
</feature>
<evidence type="ECO:0000256" key="13">
    <source>
        <dbReference type="SAM" id="Phobius"/>
    </source>
</evidence>
<evidence type="ECO:0000256" key="4">
    <source>
        <dbReference type="ARBA" id="ARBA00022516"/>
    </source>
</evidence>
<comment type="subcellular location">
    <subcellularLocation>
        <location evidence="1">Membrane</location>
        <topology evidence="1">Multi-pass membrane protein</topology>
    </subcellularLocation>
</comment>
<keyword evidence="5 12" id="KW-0812">Transmembrane</keyword>
<evidence type="ECO:0000256" key="6">
    <source>
        <dbReference type="ARBA" id="ARBA00022832"/>
    </source>
</evidence>
<evidence type="ECO:0000256" key="10">
    <source>
        <dbReference type="ARBA" id="ARBA00023136"/>
    </source>
</evidence>
<evidence type="ECO:0000256" key="9">
    <source>
        <dbReference type="ARBA" id="ARBA00023098"/>
    </source>
</evidence>
<evidence type="ECO:0000256" key="5">
    <source>
        <dbReference type="ARBA" id="ARBA00022692"/>
    </source>
</evidence>
<evidence type="ECO:0000256" key="2">
    <source>
        <dbReference type="ARBA" id="ARBA00005189"/>
    </source>
</evidence>
<dbReference type="PANTHER" id="PTHR11351:SF31">
    <property type="entry name" value="DESATURASE 1, ISOFORM A-RELATED"/>
    <property type="match status" value="1"/>
</dbReference>
<dbReference type="Proteomes" id="UP001180020">
    <property type="component" value="Unassembled WGS sequence"/>
</dbReference>
<organism evidence="14 15">
    <name type="scientific">Acorus calamus</name>
    <name type="common">Sweet flag</name>
    <dbReference type="NCBI Taxonomy" id="4465"/>
    <lineage>
        <taxon>Eukaryota</taxon>
        <taxon>Viridiplantae</taxon>
        <taxon>Streptophyta</taxon>
        <taxon>Embryophyta</taxon>
        <taxon>Tracheophyta</taxon>
        <taxon>Spermatophyta</taxon>
        <taxon>Magnoliopsida</taxon>
        <taxon>Liliopsida</taxon>
        <taxon>Acoraceae</taxon>
        <taxon>Acorus</taxon>
    </lineage>
</organism>
<evidence type="ECO:0000256" key="3">
    <source>
        <dbReference type="ARBA" id="ARBA00009295"/>
    </source>
</evidence>
<sequence>MFIATIHNNNHHHPIRFDCSACSSSPKTVPDAVAGETKTPPWWSGVDVVATGVLGVMHALCLLAPFTFTSGALGVACALYVVTGLLGITLSYHRNLSHHSFHLPKWLEYTFAYCGAQAIQGDPIDWVRMHRTHHKYCDSARDPHSPINSFWFSHMDSMYDRVSAYYAVWRAEQCE</sequence>
<keyword evidence="4 12" id="KW-0444">Lipid biosynthesis</keyword>
<protein>
    <recommendedName>
        <fullName evidence="16">Fatty acid desaturase domain-containing protein</fullName>
    </recommendedName>
</protein>
<reference evidence="14" key="2">
    <citation type="submission" date="2023-06" db="EMBL/GenBank/DDBJ databases">
        <authorList>
            <person name="Ma L."/>
            <person name="Liu K.-W."/>
            <person name="Li Z."/>
            <person name="Hsiao Y.-Y."/>
            <person name="Qi Y."/>
            <person name="Fu T."/>
            <person name="Tang G."/>
            <person name="Zhang D."/>
            <person name="Sun W.-H."/>
            <person name="Liu D.-K."/>
            <person name="Li Y."/>
            <person name="Chen G.-Z."/>
            <person name="Liu X.-D."/>
            <person name="Liao X.-Y."/>
            <person name="Jiang Y.-T."/>
            <person name="Yu X."/>
            <person name="Hao Y."/>
            <person name="Huang J."/>
            <person name="Zhao X.-W."/>
            <person name="Ke S."/>
            <person name="Chen Y.-Y."/>
            <person name="Wu W.-L."/>
            <person name="Hsu J.-L."/>
            <person name="Lin Y.-F."/>
            <person name="Huang M.-D."/>
            <person name="Li C.-Y."/>
            <person name="Huang L."/>
            <person name="Wang Z.-W."/>
            <person name="Zhao X."/>
            <person name="Zhong W.-Y."/>
            <person name="Peng D.-H."/>
            <person name="Ahmad S."/>
            <person name="Lan S."/>
            <person name="Zhang J.-S."/>
            <person name="Tsai W.-C."/>
            <person name="Van De Peer Y."/>
            <person name="Liu Z.-J."/>
        </authorList>
    </citation>
    <scope>NUCLEOTIDE SEQUENCE</scope>
    <source>
        <strain evidence="14">CP</strain>
        <tissue evidence="14">Leaves</tissue>
    </source>
</reference>
<evidence type="ECO:0008006" key="16">
    <source>
        <dbReference type="Google" id="ProtNLM"/>
    </source>
</evidence>
<comment type="domain">
    <text evidence="12">The histidine box domains are involved in binding the catalytic metal ions.</text>
</comment>
<evidence type="ECO:0000256" key="11">
    <source>
        <dbReference type="ARBA" id="ARBA00023160"/>
    </source>
</evidence>
<evidence type="ECO:0000256" key="8">
    <source>
        <dbReference type="ARBA" id="ARBA00023002"/>
    </source>
</evidence>
<dbReference type="EMBL" id="JAUJYO010000007">
    <property type="protein sequence ID" value="KAK1312081.1"/>
    <property type="molecule type" value="Genomic_DNA"/>
</dbReference>
<keyword evidence="15" id="KW-1185">Reference proteome</keyword>
<comment type="pathway">
    <text evidence="2">Lipid metabolism.</text>
</comment>
<comment type="cofactor">
    <cofactor evidence="12">
        <name>Fe(2+)</name>
        <dbReference type="ChEBI" id="CHEBI:29033"/>
    </cofactor>
</comment>
<dbReference type="GO" id="GO:0016717">
    <property type="term" value="F:oxidoreductase activity, acting on paired donors, with oxidation of a pair of donors resulting in the reduction of molecular oxygen to two molecules of water"/>
    <property type="evidence" value="ECO:0007669"/>
    <property type="project" value="InterPro"/>
</dbReference>
<evidence type="ECO:0000313" key="15">
    <source>
        <dbReference type="Proteomes" id="UP001180020"/>
    </source>
</evidence>
<accession>A0AAV9EEM5</accession>
<comment type="similarity">
    <text evidence="3 12">Belongs to the fatty acid desaturase type 1 family.</text>
</comment>
<dbReference type="AlphaFoldDB" id="A0AAV9EEM5"/>
<keyword evidence="11 12" id="KW-0275">Fatty acid biosynthesis</keyword>
<dbReference type="InterPro" id="IPR015876">
    <property type="entry name" value="Acyl-CoA_DS"/>
</dbReference>
<proteinExistence type="inferred from homology"/>
<keyword evidence="7 13" id="KW-1133">Transmembrane helix</keyword>
<dbReference type="GO" id="GO:0005789">
    <property type="term" value="C:endoplasmic reticulum membrane"/>
    <property type="evidence" value="ECO:0007669"/>
    <property type="project" value="TreeGrafter"/>
</dbReference>
<keyword evidence="9" id="KW-0443">Lipid metabolism</keyword>
<reference evidence="14" key="1">
    <citation type="journal article" date="2023" name="Nat. Commun.">
        <title>Diploid and tetraploid genomes of Acorus and the evolution of monocots.</title>
        <authorList>
            <person name="Ma L."/>
            <person name="Liu K.W."/>
            <person name="Li Z."/>
            <person name="Hsiao Y.Y."/>
            <person name="Qi Y."/>
            <person name="Fu T."/>
            <person name="Tang G.D."/>
            <person name="Zhang D."/>
            <person name="Sun W.H."/>
            <person name="Liu D.K."/>
            <person name="Li Y."/>
            <person name="Chen G.Z."/>
            <person name="Liu X.D."/>
            <person name="Liao X.Y."/>
            <person name="Jiang Y.T."/>
            <person name="Yu X."/>
            <person name="Hao Y."/>
            <person name="Huang J."/>
            <person name="Zhao X.W."/>
            <person name="Ke S."/>
            <person name="Chen Y.Y."/>
            <person name="Wu W.L."/>
            <person name="Hsu J.L."/>
            <person name="Lin Y.F."/>
            <person name="Huang M.D."/>
            <person name="Li C.Y."/>
            <person name="Huang L."/>
            <person name="Wang Z.W."/>
            <person name="Zhao X."/>
            <person name="Zhong W.Y."/>
            <person name="Peng D.H."/>
            <person name="Ahmad S."/>
            <person name="Lan S."/>
            <person name="Zhang J.S."/>
            <person name="Tsai W.C."/>
            <person name="Van de Peer Y."/>
            <person name="Liu Z.J."/>
        </authorList>
    </citation>
    <scope>NUCLEOTIDE SEQUENCE</scope>
    <source>
        <strain evidence="14">CP</strain>
    </source>
</reference>
<evidence type="ECO:0000256" key="7">
    <source>
        <dbReference type="ARBA" id="ARBA00022989"/>
    </source>
</evidence>
<name>A0AAV9EEM5_ACOCL</name>
<dbReference type="PANTHER" id="PTHR11351">
    <property type="entry name" value="ACYL-COA DESATURASE"/>
    <property type="match status" value="1"/>
</dbReference>
<evidence type="ECO:0000256" key="12">
    <source>
        <dbReference type="RuleBase" id="RU000581"/>
    </source>
</evidence>
<comment type="caution">
    <text evidence="14">The sequence shown here is derived from an EMBL/GenBank/DDBJ whole genome shotgun (WGS) entry which is preliminary data.</text>
</comment>
<keyword evidence="6" id="KW-0276">Fatty acid metabolism</keyword>
<keyword evidence="8 12" id="KW-0560">Oxidoreductase</keyword>
<evidence type="ECO:0000256" key="1">
    <source>
        <dbReference type="ARBA" id="ARBA00004141"/>
    </source>
</evidence>
<dbReference type="GO" id="GO:0042761">
    <property type="term" value="P:very long-chain fatty acid biosynthetic process"/>
    <property type="evidence" value="ECO:0007669"/>
    <property type="project" value="TreeGrafter"/>
</dbReference>
<dbReference type="PRINTS" id="PR00075">
    <property type="entry name" value="FACDDSATRASE"/>
</dbReference>
<gene>
    <name evidence="14" type="ORF">QJS10_CPA07g00619</name>
</gene>
<dbReference type="CDD" id="cd03505">
    <property type="entry name" value="Delta9-FADS-like"/>
    <property type="match status" value="1"/>
</dbReference>
<feature type="transmembrane region" description="Helical" evidence="13">
    <location>
        <begin position="72"/>
        <end position="92"/>
    </location>
</feature>
<evidence type="ECO:0000313" key="14">
    <source>
        <dbReference type="EMBL" id="KAK1312081.1"/>
    </source>
</evidence>